<keyword evidence="6" id="KW-1185">Reference proteome</keyword>
<dbReference type="GO" id="GO:0032259">
    <property type="term" value="P:methylation"/>
    <property type="evidence" value="ECO:0007669"/>
    <property type="project" value="UniProtKB-KW"/>
</dbReference>
<evidence type="ECO:0000256" key="3">
    <source>
        <dbReference type="ARBA" id="ARBA00022691"/>
    </source>
</evidence>
<name>A0A1V3NK39_9GAMM</name>
<dbReference type="Proteomes" id="UP000189462">
    <property type="component" value="Unassembled WGS sequence"/>
</dbReference>
<evidence type="ECO:0000256" key="2">
    <source>
        <dbReference type="ARBA" id="ARBA00022679"/>
    </source>
</evidence>
<dbReference type="SUPFAM" id="SSF53335">
    <property type="entry name" value="S-adenosyl-L-methionine-dependent methyltransferases"/>
    <property type="match status" value="1"/>
</dbReference>
<evidence type="ECO:0000313" key="5">
    <source>
        <dbReference type="EMBL" id="OOG25425.1"/>
    </source>
</evidence>
<dbReference type="InterPro" id="IPR029063">
    <property type="entry name" value="SAM-dependent_MTases_sf"/>
</dbReference>
<feature type="domain" description="Methyltransferase type 11" evidence="4">
    <location>
        <begin position="50"/>
        <end position="145"/>
    </location>
</feature>
<dbReference type="GO" id="GO:0008757">
    <property type="term" value="F:S-adenosylmethionine-dependent methyltransferase activity"/>
    <property type="evidence" value="ECO:0007669"/>
    <property type="project" value="InterPro"/>
</dbReference>
<dbReference type="PANTHER" id="PTHR43464">
    <property type="entry name" value="METHYLTRANSFERASE"/>
    <property type="match status" value="1"/>
</dbReference>
<dbReference type="Gene3D" id="3.40.50.150">
    <property type="entry name" value="Vaccinia Virus protein VP39"/>
    <property type="match status" value="1"/>
</dbReference>
<protein>
    <submittedName>
        <fullName evidence="5">Methyltransferase type 11</fullName>
    </submittedName>
</protein>
<dbReference type="InterPro" id="IPR013216">
    <property type="entry name" value="Methyltransf_11"/>
</dbReference>
<dbReference type="STRING" id="108003.B1C78_06775"/>
<comment type="caution">
    <text evidence="5">The sequence shown here is derived from an EMBL/GenBank/DDBJ whole genome shotgun (WGS) entry which is preliminary data.</text>
</comment>
<evidence type="ECO:0000313" key="6">
    <source>
        <dbReference type="Proteomes" id="UP000189462"/>
    </source>
</evidence>
<keyword evidence="2 5" id="KW-0808">Transferase</keyword>
<reference evidence="5 6" key="1">
    <citation type="submission" date="2017-02" db="EMBL/GenBank/DDBJ databases">
        <title>Genomic diversity within the haloalkaliphilic genus Thioalkalivibrio.</title>
        <authorList>
            <person name="Ahn A.-C."/>
            <person name="Meier-Kolthoff J."/>
            <person name="Overmars L."/>
            <person name="Richter M."/>
            <person name="Woyke T."/>
            <person name="Sorokin D.Y."/>
            <person name="Muyzer G."/>
        </authorList>
    </citation>
    <scope>NUCLEOTIDE SEQUENCE [LARGE SCALE GENOMIC DNA]</scope>
    <source>
        <strain evidence="5 6">ALJD</strain>
    </source>
</reference>
<evidence type="ECO:0000256" key="1">
    <source>
        <dbReference type="ARBA" id="ARBA00022603"/>
    </source>
</evidence>
<sequence length="269" mass="29544">MDTRVRPHNAGPSAVWSSGGAAYDEVSRGILDAIEHAVNRLAPSPGMRVLDVATGTGWAARRLAERGFDVTGADFAPDLLSAARDLASARGLDIPFLEEDAEAMSFEDGAFDAVISTFGVMFSQRPEDVAAELARVCRPGGRLVLAVWTPDSNVFEMFKVIKGYMAPPAGEPPPSPFEWGRPERVHALLGDAFDLGFERGISFYREPDAQAAWKTFSEGYGPVRTLAGKLDPERRKRFEADFVAFHERFGDELGITVPRDYWIVHGTRR</sequence>
<dbReference type="Pfam" id="PF08241">
    <property type="entry name" value="Methyltransf_11"/>
    <property type="match status" value="1"/>
</dbReference>
<evidence type="ECO:0000259" key="4">
    <source>
        <dbReference type="Pfam" id="PF08241"/>
    </source>
</evidence>
<keyword evidence="1 5" id="KW-0489">Methyltransferase</keyword>
<dbReference type="AlphaFoldDB" id="A0A1V3NK39"/>
<dbReference type="PANTHER" id="PTHR43464:SF19">
    <property type="entry name" value="UBIQUINONE BIOSYNTHESIS O-METHYLTRANSFERASE, MITOCHONDRIAL"/>
    <property type="match status" value="1"/>
</dbReference>
<dbReference type="OrthoDB" id="9795634at2"/>
<accession>A0A1V3NK39</accession>
<gene>
    <name evidence="5" type="ORF">B1C78_06775</name>
</gene>
<dbReference type="EMBL" id="MVBK01000038">
    <property type="protein sequence ID" value="OOG25425.1"/>
    <property type="molecule type" value="Genomic_DNA"/>
</dbReference>
<keyword evidence="3" id="KW-0949">S-adenosyl-L-methionine</keyword>
<dbReference type="CDD" id="cd02440">
    <property type="entry name" value="AdoMet_MTases"/>
    <property type="match status" value="1"/>
</dbReference>
<proteinExistence type="predicted"/>
<organism evidence="5 6">
    <name type="scientific">Thioalkalivibrio denitrificans</name>
    <dbReference type="NCBI Taxonomy" id="108003"/>
    <lineage>
        <taxon>Bacteria</taxon>
        <taxon>Pseudomonadati</taxon>
        <taxon>Pseudomonadota</taxon>
        <taxon>Gammaproteobacteria</taxon>
        <taxon>Chromatiales</taxon>
        <taxon>Ectothiorhodospiraceae</taxon>
        <taxon>Thioalkalivibrio</taxon>
    </lineage>
</organism>